<dbReference type="EMBL" id="JAUHJR010000002">
    <property type="protein sequence ID" value="MDN4161441.1"/>
    <property type="molecule type" value="Genomic_DNA"/>
</dbReference>
<feature type="transmembrane region" description="Helical" evidence="2">
    <location>
        <begin position="45"/>
        <end position="63"/>
    </location>
</feature>
<accession>A0ABT8EU03</accession>
<dbReference type="RefSeq" id="WP_300960329.1">
    <property type="nucleotide sequence ID" value="NZ_JAUHJR010000002.1"/>
</dbReference>
<sequence>MNETSERDPLLSDAYDRLAGATHAPADGPARVQRRIAVRRRRRRVATGLAVAVAVGGTTLAAVTTGGEPDRAVDAASEPPPSPLTTTLADGSTYAFEGIEVTCEDGLLVAQNEQQLTGSGDEARLAEPFIYLEVRPDQVTPGESLTLPVDGPGSSDTYPVLLFFALEDRPGGPPERRANELSSASMGSSGTVRVDEATCGPEPRLALTVDAVLGSELENRAAMPLRGELR</sequence>
<reference evidence="3" key="1">
    <citation type="submission" date="2023-06" db="EMBL/GenBank/DDBJ databases">
        <title>Draft genome sequence of Nocardioides sp. SOB72.</title>
        <authorList>
            <person name="Zhang G."/>
        </authorList>
    </citation>
    <scope>NUCLEOTIDE SEQUENCE</scope>
    <source>
        <strain evidence="3">SOB72</strain>
    </source>
</reference>
<evidence type="ECO:0000313" key="4">
    <source>
        <dbReference type="Proteomes" id="UP001168537"/>
    </source>
</evidence>
<feature type="compositionally biased region" description="Basic and acidic residues" evidence="1">
    <location>
        <begin position="167"/>
        <end position="179"/>
    </location>
</feature>
<name>A0ABT8EU03_9ACTN</name>
<feature type="compositionally biased region" description="Polar residues" evidence="1">
    <location>
        <begin position="180"/>
        <end position="191"/>
    </location>
</feature>
<keyword evidence="4" id="KW-1185">Reference proteome</keyword>
<feature type="region of interest" description="Disordered" evidence="1">
    <location>
        <begin position="167"/>
        <end position="200"/>
    </location>
</feature>
<proteinExistence type="predicted"/>
<comment type="caution">
    <text evidence="3">The sequence shown here is derived from an EMBL/GenBank/DDBJ whole genome shotgun (WGS) entry which is preliminary data.</text>
</comment>
<keyword evidence="2" id="KW-0812">Transmembrane</keyword>
<evidence type="ECO:0000256" key="1">
    <source>
        <dbReference type="SAM" id="MobiDB-lite"/>
    </source>
</evidence>
<dbReference type="Proteomes" id="UP001168537">
    <property type="component" value="Unassembled WGS sequence"/>
</dbReference>
<evidence type="ECO:0000313" key="3">
    <source>
        <dbReference type="EMBL" id="MDN4161441.1"/>
    </source>
</evidence>
<organism evidence="3 4">
    <name type="scientific">Nocardioides abyssi</name>
    <dbReference type="NCBI Taxonomy" id="3058370"/>
    <lineage>
        <taxon>Bacteria</taxon>
        <taxon>Bacillati</taxon>
        <taxon>Actinomycetota</taxon>
        <taxon>Actinomycetes</taxon>
        <taxon>Propionibacteriales</taxon>
        <taxon>Nocardioidaceae</taxon>
        <taxon>Nocardioides</taxon>
    </lineage>
</organism>
<evidence type="ECO:0000256" key="2">
    <source>
        <dbReference type="SAM" id="Phobius"/>
    </source>
</evidence>
<gene>
    <name evidence="3" type="ORF">QWY29_08765</name>
</gene>
<protein>
    <recommendedName>
        <fullName evidence="5">SipW-cognate class signal peptide</fullName>
    </recommendedName>
</protein>
<keyword evidence="2" id="KW-0472">Membrane</keyword>
<keyword evidence="2" id="KW-1133">Transmembrane helix</keyword>
<evidence type="ECO:0008006" key="5">
    <source>
        <dbReference type="Google" id="ProtNLM"/>
    </source>
</evidence>